<dbReference type="EMBL" id="AVFL01000044">
    <property type="protein sequence ID" value="EWY36395.1"/>
    <property type="molecule type" value="Genomic_DNA"/>
</dbReference>
<dbReference type="Proteomes" id="UP000019486">
    <property type="component" value="Unassembled WGS sequence"/>
</dbReference>
<sequence>MEPELFLTTHLDGLIMFAKVSWLYAGRNYAQAARTLRRVARIQRIAIREGRAGRPMRLRITDEDILG</sequence>
<proteinExistence type="predicted"/>
<dbReference type="AlphaFoldDB" id="W9GR62"/>
<organism evidence="1 2">
    <name type="scientific">Skermanella stibiiresistens SB22</name>
    <dbReference type="NCBI Taxonomy" id="1385369"/>
    <lineage>
        <taxon>Bacteria</taxon>
        <taxon>Pseudomonadati</taxon>
        <taxon>Pseudomonadota</taxon>
        <taxon>Alphaproteobacteria</taxon>
        <taxon>Rhodospirillales</taxon>
        <taxon>Azospirillaceae</taxon>
        <taxon>Skermanella</taxon>
    </lineage>
</organism>
<dbReference type="STRING" id="1385369.N825_26990"/>
<reference evidence="1 2" key="1">
    <citation type="submission" date="2013-08" db="EMBL/GenBank/DDBJ databases">
        <title>The genome sequence of Skermanella stibiiresistens.</title>
        <authorList>
            <person name="Zhu W."/>
            <person name="Wang G."/>
        </authorList>
    </citation>
    <scope>NUCLEOTIDE SEQUENCE [LARGE SCALE GENOMIC DNA]</scope>
    <source>
        <strain evidence="1 2">SB22</strain>
    </source>
</reference>
<dbReference type="RefSeq" id="WP_037460752.1">
    <property type="nucleotide sequence ID" value="NZ_AVFL01000044.1"/>
</dbReference>
<accession>W9GR62</accession>
<name>W9GR62_9PROT</name>
<protein>
    <submittedName>
        <fullName evidence="1">Uncharacterized protein</fullName>
    </submittedName>
</protein>
<evidence type="ECO:0000313" key="2">
    <source>
        <dbReference type="Proteomes" id="UP000019486"/>
    </source>
</evidence>
<comment type="caution">
    <text evidence="1">The sequence shown here is derived from an EMBL/GenBank/DDBJ whole genome shotgun (WGS) entry which is preliminary data.</text>
</comment>
<evidence type="ECO:0000313" key="1">
    <source>
        <dbReference type="EMBL" id="EWY36395.1"/>
    </source>
</evidence>
<gene>
    <name evidence="1" type="ORF">N825_26990</name>
</gene>
<keyword evidence="2" id="KW-1185">Reference proteome</keyword>